<dbReference type="STRING" id="1123282.SAMN02745823_03294"/>
<accession>A0A1M5Z6V5</accession>
<gene>
    <name evidence="2" type="ORF">SAMN02745823_03294</name>
</gene>
<organism evidence="2 3">
    <name type="scientific">Sporobacter termitidis DSM 10068</name>
    <dbReference type="NCBI Taxonomy" id="1123282"/>
    <lineage>
        <taxon>Bacteria</taxon>
        <taxon>Bacillati</taxon>
        <taxon>Bacillota</taxon>
        <taxon>Clostridia</taxon>
        <taxon>Eubacteriales</taxon>
        <taxon>Oscillospiraceae</taxon>
        <taxon>Sporobacter</taxon>
    </lineage>
</organism>
<dbReference type="AlphaFoldDB" id="A0A1M5Z6V5"/>
<dbReference type="SUPFAM" id="SSF109604">
    <property type="entry name" value="HD-domain/PDEase-like"/>
    <property type="match status" value="1"/>
</dbReference>
<dbReference type="RefSeq" id="WP_073081396.1">
    <property type="nucleotide sequence ID" value="NZ_FQXV01000014.1"/>
</dbReference>
<evidence type="ECO:0000259" key="1">
    <source>
        <dbReference type="Pfam" id="PF01966"/>
    </source>
</evidence>
<name>A0A1M5Z6V5_9FIRM</name>
<dbReference type="Pfam" id="PF01966">
    <property type="entry name" value="HD"/>
    <property type="match status" value="1"/>
</dbReference>
<proteinExistence type="predicted"/>
<reference evidence="2 3" key="1">
    <citation type="submission" date="2016-11" db="EMBL/GenBank/DDBJ databases">
        <authorList>
            <person name="Jaros S."/>
            <person name="Januszkiewicz K."/>
            <person name="Wedrychowicz H."/>
        </authorList>
    </citation>
    <scope>NUCLEOTIDE SEQUENCE [LARGE SCALE GENOMIC DNA]</scope>
    <source>
        <strain evidence="2 3">DSM 10068</strain>
    </source>
</reference>
<dbReference type="InterPro" id="IPR006674">
    <property type="entry name" value="HD_domain"/>
</dbReference>
<feature type="domain" description="HD" evidence="1">
    <location>
        <begin position="45"/>
        <end position="121"/>
    </location>
</feature>
<keyword evidence="3" id="KW-1185">Reference proteome</keyword>
<dbReference type="Gene3D" id="1.10.3210.10">
    <property type="entry name" value="Hypothetical protein af1432"/>
    <property type="match status" value="1"/>
</dbReference>
<protein>
    <recommendedName>
        <fullName evidence="1">HD domain-containing protein</fullName>
    </recommendedName>
</protein>
<sequence>MPKNETRQAQEHRREYLSCVGEILDDEAVRSMRQFNQHGGVDCLKHCLNVSVASFTICKRLGLDYRSAARGGLLHDFFLYDWHKKNEHAGLHGFTHPKIAATNARRRFKLNSREQDVITKHMWPLTLSLPKYPETMVVVLVDKFFCIAEAFRTPGRGLARQLHDDVCAP</sequence>
<dbReference type="Proteomes" id="UP000183995">
    <property type="component" value="Unassembled WGS sequence"/>
</dbReference>
<evidence type="ECO:0000313" key="2">
    <source>
        <dbReference type="EMBL" id="SHI19884.1"/>
    </source>
</evidence>
<dbReference type="EMBL" id="FQXV01000014">
    <property type="protein sequence ID" value="SHI19884.1"/>
    <property type="molecule type" value="Genomic_DNA"/>
</dbReference>
<evidence type="ECO:0000313" key="3">
    <source>
        <dbReference type="Proteomes" id="UP000183995"/>
    </source>
</evidence>